<dbReference type="Proteomes" id="UP000066624">
    <property type="component" value="Chromosome"/>
</dbReference>
<accession>A0A0K0XZJ0</accession>
<dbReference type="InterPro" id="IPR012334">
    <property type="entry name" value="Pectin_lyas_fold"/>
</dbReference>
<organism evidence="1 2">
    <name type="scientific">Wenzhouxiangella marina</name>
    <dbReference type="NCBI Taxonomy" id="1579979"/>
    <lineage>
        <taxon>Bacteria</taxon>
        <taxon>Pseudomonadati</taxon>
        <taxon>Pseudomonadota</taxon>
        <taxon>Gammaproteobacteria</taxon>
        <taxon>Chromatiales</taxon>
        <taxon>Wenzhouxiangellaceae</taxon>
        <taxon>Wenzhouxiangella</taxon>
    </lineage>
</organism>
<keyword evidence="2" id="KW-1185">Reference proteome</keyword>
<proteinExistence type="predicted"/>
<dbReference type="Gene3D" id="2.160.20.10">
    <property type="entry name" value="Single-stranded right-handed beta-helix, Pectin lyase-like"/>
    <property type="match status" value="1"/>
</dbReference>
<dbReference type="OrthoDB" id="5931607at2"/>
<dbReference type="KEGG" id="wma:WM2015_2694"/>
<reference evidence="1 2" key="1">
    <citation type="submission" date="2015-07" db="EMBL/GenBank/DDBJ databases">
        <authorList>
            <person name="Noorani M."/>
        </authorList>
    </citation>
    <scope>NUCLEOTIDE SEQUENCE [LARGE SCALE GENOMIC DNA]</scope>
    <source>
        <strain evidence="1 2">KCTC 42284</strain>
    </source>
</reference>
<evidence type="ECO:0000313" key="1">
    <source>
        <dbReference type="EMBL" id="AKS43052.1"/>
    </source>
</evidence>
<dbReference type="SUPFAM" id="SSF51126">
    <property type="entry name" value="Pectin lyase-like"/>
    <property type="match status" value="1"/>
</dbReference>
<sequence>MPKLHRNLLSLIFLAALIPALPAKADVFCVTTTAELQLALEQADSNFQDDEIRIAQGTYAVPQATGFTYRGGSEFGGDDNDLTLIGGWIQFGGNPCGRLRSNASALDTLLDGENRHRVMDIVAGNQSKVTISGISFFSGSPSSGDRGGGLSLRTFGADIAEDFTIQRSAFVNNRARTEAAVFLSGAAIQRFVGNLVVGNVAEGQSAAINFFQNDQPGVYVINNTIMNNSSEENLGLDDATGIRVSMFGSAQALVANNILWGNENNDIRYVGDGSITSRNNTIENASGTANVSQNNVSIEPIFESGGFFEFRLVADSALVDIGLNPPPSPVPPIFDLNWSLPTTDVGGQPRITNNGVDLGATETAQDGIFSDRFD</sequence>
<dbReference type="EMBL" id="CP012154">
    <property type="protein sequence ID" value="AKS43052.1"/>
    <property type="molecule type" value="Genomic_DNA"/>
</dbReference>
<gene>
    <name evidence="1" type="ORF">WM2015_2694</name>
</gene>
<evidence type="ECO:0000313" key="2">
    <source>
        <dbReference type="Proteomes" id="UP000066624"/>
    </source>
</evidence>
<dbReference type="InterPro" id="IPR011050">
    <property type="entry name" value="Pectin_lyase_fold/virulence"/>
</dbReference>
<protein>
    <submittedName>
        <fullName evidence="1">Uncharacterized protein</fullName>
    </submittedName>
</protein>
<dbReference type="AlphaFoldDB" id="A0A0K0XZJ0"/>
<name>A0A0K0XZJ0_9GAMM</name>
<dbReference type="RefSeq" id="WP_049726562.1">
    <property type="nucleotide sequence ID" value="NZ_CP012154.1"/>
</dbReference>